<dbReference type="Gene3D" id="1.10.510.10">
    <property type="entry name" value="Transferase(Phosphotransferase) domain 1"/>
    <property type="match status" value="1"/>
</dbReference>
<evidence type="ECO:0000256" key="7">
    <source>
        <dbReference type="PROSITE-ProRule" id="PRU10141"/>
    </source>
</evidence>
<feature type="binding site" evidence="7">
    <location>
        <position position="176"/>
    </location>
    <ligand>
        <name>ATP</name>
        <dbReference type="ChEBI" id="CHEBI:30616"/>
    </ligand>
</feature>
<dbReference type="PANTHER" id="PTHR24345:SF0">
    <property type="entry name" value="CELL CYCLE SERINE_THREONINE-PROTEIN KINASE CDC5_MSD2"/>
    <property type="match status" value="1"/>
</dbReference>
<evidence type="ECO:0000256" key="3">
    <source>
        <dbReference type="ARBA" id="ARBA00022679"/>
    </source>
</evidence>
<dbReference type="GO" id="GO:0004674">
    <property type="term" value="F:protein serine/threonine kinase activity"/>
    <property type="evidence" value="ECO:0007669"/>
    <property type="project" value="UniProtKB-KW"/>
</dbReference>
<dbReference type="SUPFAM" id="SSF56112">
    <property type="entry name" value="Protein kinase-like (PK-like)"/>
    <property type="match status" value="1"/>
</dbReference>
<evidence type="ECO:0008006" key="14">
    <source>
        <dbReference type="Google" id="ProtNLM"/>
    </source>
</evidence>
<keyword evidence="2 8" id="KW-0723">Serine/threonine-protein kinase</keyword>
<dbReference type="GO" id="GO:0005524">
    <property type="term" value="F:ATP binding"/>
    <property type="evidence" value="ECO:0007669"/>
    <property type="project" value="UniProtKB-UniRule"/>
</dbReference>
<dbReference type="SMART" id="SM00220">
    <property type="entry name" value="S_TKc"/>
    <property type="match status" value="1"/>
</dbReference>
<evidence type="ECO:0000256" key="4">
    <source>
        <dbReference type="ARBA" id="ARBA00022741"/>
    </source>
</evidence>
<feature type="domain" description="Protein kinase" evidence="11">
    <location>
        <begin position="147"/>
        <end position="415"/>
    </location>
</feature>
<dbReference type="EMBL" id="KN817691">
    <property type="protein sequence ID" value="KJA14176.1"/>
    <property type="molecule type" value="Genomic_DNA"/>
</dbReference>
<keyword evidence="13" id="KW-1185">Reference proteome</keyword>
<sequence length="496" mass="55521">MATQRSESHSSPLSNGGGFLLTLPERILHSKLGLSHREPTVVVGRFNQQRPGFISVMSNDISPLHCKISLHNQGESPAVVLRDEPDASCGGTFVNGYLVPRSGRVLKYGDEIRFGRHGPRNDNVFLYVESLTDAVKPPPLQGFFKKYWLGAPLGQGGYAKVYRAEHARSRKLFAVKVVTPDVVARRPRPNGRQIAGREVELMEKLRHPNIVQIVEHFLCEGDDKLYIVMELVEKGDLYRYTRDSGGLSEIRMRDVVYQISRAMMFAHDRGVVHRDLKPSNILVAKEYPILVKIADFGDANICGDSARFTSIVGTPVYCAPEIDTAGEKGYTFKVDSFSLGAIAHFCLTLSEPVFTDKRRDGTPITPPKLDLSHLRKIEISDAMASLVKSLLLWNPQQRLTMERVCSHRLFAHPYVAAYDFPDDDPLSDDEKFRRPLTSKMDRLKEIAEEEDEGASGSAHRDTEMKPATPLREGKGKGRQLVPGGDMEMSPAKRVRR</sequence>
<evidence type="ECO:0000313" key="13">
    <source>
        <dbReference type="Proteomes" id="UP000054270"/>
    </source>
</evidence>
<evidence type="ECO:0000256" key="2">
    <source>
        <dbReference type="ARBA" id="ARBA00022527"/>
    </source>
</evidence>
<dbReference type="Pfam" id="PF00069">
    <property type="entry name" value="Pkinase"/>
    <property type="match status" value="1"/>
</dbReference>
<dbReference type="InterPro" id="IPR008984">
    <property type="entry name" value="SMAD_FHA_dom_sf"/>
</dbReference>
<dbReference type="InterPro" id="IPR000253">
    <property type="entry name" value="FHA_dom"/>
</dbReference>
<evidence type="ECO:0000313" key="12">
    <source>
        <dbReference type="EMBL" id="KJA14176.1"/>
    </source>
</evidence>
<evidence type="ECO:0000256" key="5">
    <source>
        <dbReference type="ARBA" id="ARBA00022777"/>
    </source>
</evidence>
<evidence type="ECO:0000256" key="1">
    <source>
        <dbReference type="ARBA" id="ARBA00005575"/>
    </source>
</evidence>
<dbReference type="STRING" id="945553.A0A0D2NC99"/>
<organism evidence="12 13">
    <name type="scientific">Hypholoma sublateritium (strain FD-334 SS-4)</name>
    <dbReference type="NCBI Taxonomy" id="945553"/>
    <lineage>
        <taxon>Eukaryota</taxon>
        <taxon>Fungi</taxon>
        <taxon>Dikarya</taxon>
        <taxon>Basidiomycota</taxon>
        <taxon>Agaricomycotina</taxon>
        <taxon>Agaricomycetes</taxon>
        <taxon>Agaricomycetidae</taxon>
        <taxon>Agaricales</taxon>
        <taxon>Agaricineae</taxon>
        <taxon>Strophariaceae</taxon>
        <taxon>Hypholoma</taxon>
    </lineage>
</organism>
<keyword evidence="3" id="KW-0808">Transferase</keyword>
<protein>
    <recommendedName>
        <fullName evidence="14">Protein kinase domain-containing protein</fullName>
    </recommendedName>
</protein>
<evidence type="ECO:0000256" key="8">
    <source>
        <dbReference type="RuleBase" id="RU000304"/>
    </source>
</evidence>
<evidence type="ECO:0000259" key="10">
    <source>
        <dbReference type="PROSITE" id="PS50006"/>
    </source>
</evidence>
<keyword evidence="6 7" id="KW-0067">ATP-binding</keyword>
<dbReference type="InterPro" id="IPR000719">
    <property type="entry name" value="Prot_kinase_dom"/>
</dbReference>
<dbReference type="InterPro" id="IPR017441">
    <property type="entry name" value="Protein_kinase_ATP_BS"/>
</dbReference>
<evidence type="ECO:0000256" key="9">
    <source>
        <dbReference type="SAM" id="MobiDB-lite"/>
    </source>
</evidence>
<dbReference type="GO" id="GO:0005634">
    <property type="term" value="C:nucleus"/>
    <property type="evidence" value="ECO:0007669"/>
    <property type="project" value="TreeGrafter"/>
</dbReference>
<dbReference type="Gene3D" id="2.60.200.20">
    <property type="match status" value="1"/>
</dbReference>
<accession>A0A0D2NC99</accession>
<dbReference type="PANTHER" id="PTHR24345">
    <property type="entry name" value="SERINE/THREONINE-PROTEIN KINASE PLK"/>
    <property type="match status" value="1"/>
</dbReference>
<feature type="domain" description="FHA" evidence="10">
    <location>
        <begin position="41"/>
        <end position="99"/>
    </location>
</feature>
<proteinExistence type="inferred from homology"/>
<dbReference type="SUPFAM" id="SSF49879">
    <property type="entry name" value="SMAD/FHA domain"/>
    <property type="match status" value="1"/>
</dbReference>
<dbReference type="OMA" id="ERVCSHR"/>
<gene>
    <name evidence="12" type="ORF">HYPSUDRAFT_460649</name>
</gene>
<dbReference type="Proteomes" id="UP000054270">
    <property type="component" value="Unassembled WGS sequence"/>
</dbReference>
<feature type="region of interest" description="Disordered" evidence="9">
    <location>
        <begin position="427"/>
        <end position="496"/>
    </location>
</feature>
<name>A0A0D2NC99_HYPSF</name>
<keyword evidence="5" id="KW-0418">Kinase</keyword>
<dbReference type="CDD" id="cd00060">
    <property type="entry name" value="FHA"/>
    <property type="match status" value="1"/>
</dbReference>
<keyword evidence="4 7" id="KW-0547">Nucleotide-binding</keyword>
<dbReference type="PROSITE" id="PS50011">
    <property type="entry name" value="PROTEIN_KINASE_DOM"/>
    <property type="match status" value="1"/>
</dbReference>
<dbReference type="InterPro" id="IPR008271">
    <property type="entry name" value="Ser/Thr_kinase_AS"/>
</dbReference>
<evidence type="ECO:0000259" key="11">
    <source>
        <dbReference type="PROSITE" id="PS50011"/>
    </source>
</evidence>
<dbReference type="PROSITE" id="PS00107">
    <property type="entry name" value="PROTEIN_KINASE_ATP"/>
    <property type="match status" value="1"/>
</dbReference>
<dbReference type="OrthoDB" id="10252171at2759"/>
<comment type="similarity">
    <text evidence="1">Belongs to the protein kinase superfamily. CAMK Ser/Thr protein kinase family. CHEK2 subfamily.</text>
</comment>
<feature type="compositionally biased region" description="Basic and acidic residues" evidence="9">
    <location>
        <begin position="428"/>
        <end position="446"/>
    </location>
</feature>
<evidence type="ECO:0000256" key="6">
    <source>
        <dbReference type="ARBA" id="ARBA00022840"/>
    </source>
</evidence>
<dbReference type="InterPro" id="IPR011009">
    <property type="entry name" value="Kinase-like_dom_sf"/>
</dbReference>
<dbReference type="PROSITE" id="PS00108">
    <property type="entry name" value="PROTEIN_KINASE_ST"/>
    <property type="match status" value="1"/>
</dbReference>
<dbReference type="PROSITE" id="PS50006">
    <property type="entry name" value="FHA_DOMAIN"/>
    <property type="match status" value="1"/>
</dbReference>
<dbReference type="AlphaFoldDB" id="A0A0D2NC99"/>
<dbReference type="Pfam" id="PF00498">
    <property type="entry name" value="FHA"/>
    <property type="match status" value="1"/>
</dbReference>
<reference evidence="13" key="1">
    <citation type="submission" date="2014-04" db="EMBL/GenBank/DDBJ databases">
        <title>Evolutionary Origins and Diversification of the Mycorrhizal Mutualists.</title>
        <authorList>
            <consortium name="DOE Joint Genome Institute"/>
            <consortium name="Mycorrhizal Genomics Consortium"/>
            <person name="Kohler A."/>
            <person name="Kuo A."/>
            <person name="Nagy L.G."/>
            <person name="Floudas D."/>
            <person name="Copeland A."/>
            <person name="Barry K.W."/>
            <person name="Cichocki N."/>
            <person name="Veneault-Fourrey C."/>
            <person name="LaButti K."/>
            <person name="Lindquist E.A."/>
            <person name="Lipzen A."/>
            <person name="Lundell T."/>
            <person name="Morin E."/>
            <person name="Murat C."/>
            <person name="Riley R."/>
            <person name="Ohm R."/>
            <person name="Sun H."/>
            <person name="Tunlid A."/>
            <person name="Henrissat B."/>
            <person name="Grigoriev I.V."/>
            <person name="Hibbett D.S."/>
            <person name="Martin F."/>
        </authorList>
    </citation>
    <scope>NUCLEOTIDE SEQUENCE [LARGE SCALE GENOMIC DNA]</scope>
    <source>
        <strain evidence="13">FD-334 SS-4</strain>
    </source>
</reference>